<dbReference type="PANTHER" id="PTHR43176:SF3">
    <property type="entry name" value="3-HYDROXYISOBUTYRYL-COA HYDROLASE, MITOCHONDRIAL"/>
    <property type="match status" value="1"/>
</dbReference>
<dbReference type="InterPro" id="IPR045004">
    <property type="entry name" value="ECH_dom"/>
</dbReference>
<proteinExistence type="predicted"/>
<dbReference type="Gene3D" id="3.90.226.10">
    <property type="entry name" value="2-enoyl-CoA Hydratase, Chain A, domain 1"/>
    <property type="match status" value="1"/>
</dbReference>
<name>A0AA87UW12_9MICO</name>
<evidence type="ECO:0000256" key="1">
    <source>
        <dbReference type="ARBA" id="ARBA00001709"/>
    </source>
</evidence>
<comment type="caution">
    <text evidence="5">The sequence shown here is derived from an EMBL/GenBank/DDBJ whole genome shotgun (WGS) entry which is preliminary data.</text>
</comment>
<keyword evidence="3" id="KW-0378">Hydrolase</keyword>
<feature type="domain" description="Enoyl-CoA hydratase/isomerase" evidence="4">
    <location>
        <begin position="13"/>
        <end position="342"/>
    </location>
</feature>
<evidence type="ECO:0000256" key="2">
    <source>
        <dbReference type="ARBA" id="ARBA00011915"/>
    </source>
</evidence>
<keyword evidence="6" id="KW-1185">Reference proteome</keyword>
<dbReference type="AlphaFoldDB" id="A0AA87UW12"/>
<comment type="catalytic activity">
    <reaction evidence="1">
        <text>3-hydroxy-2-methylpropanoyl-CoA + H2O = 3-hydroxy-2-methylpropanoate + CoA + H(+)</text>
        <dbReference type="Rhea" id="RHEA:20888"/>
        <dbReference type="ChEBI" id="CHEBI:11805"/>
        <dbReference type="ChEBI" id="CHEBI:15377"/>
        <dbReference type="ChEBI" id="CHEBI:15378"/>
        <dbReference type="ChEBI" id="CHEBI:57287"/>
        <dbReference type="ChEBI" id="CHEBI:57340"/>
        <dbReference type="EC" id="3.1.2.4"/>
    </reaction>
</comment>
<dbReference type="InterPro" id="IPR032259">
    <property type="entry name" value="HIBYL-CoA-H"/>
</dbReference>
<dbReference type="CDD" id="cd06558">
    <property type="entry name" value="crotonase-like"/>
    <property type="match status" value="1"/>
</dbReference>
<dbReference type="GO" id="GO:0003860">
    <property type="term" value="F:3-hydroxyisobutyryl-CoA hydrolase activity"/>
    <property type="evidence" value="ECO:0007669"/>
    <property type="project" value="UniProtKB-EC"/>
</dbReference>
<dbReference type="GO" id="GO:0005829">
    <property type="term" value="C:cytosol"/>
    <property type="evidence" value="ECO:0007669"/>
    <property type="project" value="TreeGrafter"/>
</dbReference>
<accession>A0AA87UW12</accession>
<evidence type="ECO:0000313" key="6">
    <source>
        <dbReference type="Proteomes" id="UP000321749"/>
    </source>
</evidence>
<dbReference type="NCBIfam" id="NF004127">
    <property type="entry name" value="PRK05617.1"/>
    <property type="match status" value="1"/>
</dbReference>
<dbReference type="GO" id="GO:0006574">
    <property type="term" value="P:L-valine catabolic process"/>
    <property type="evidence" value="ECO:0007669"/>
    <property type="project" value="TreeGrafter"/>
</dbReference>
<dbReference type="SUPFAM" id="SSF52096">
    <property type="entry name" value="ClpP/crotonase"/>
    <property type="match status" value="1"/>
</dbReference>
<evidence type="ECO:0000313" key="5">
    <source>
        <dbReference type="EMBL" id="GEK79022.1"/>
    </source>
</evidence>
<dbReference type="RefSeq" id="WP_146792418.1">
    <property type="nucleotide sequence ID" value="NZ_BJUU01000002.1"/>
</dbReference>
<dbReference type="Pfam" id="PF16113">
    <property type="entry name" value="ECH_2"/>
    <property type="match status" value="1"/>
</dbReference>
<protein>
    <recommendedName>
        <fullName evidence="2">3-hydroxyisobutyryl-CoA hydrolase</fullName>
        <ecNumber evidence="2">3.1.2.4</ecNumber>
    </recommendedName>
</protein>
<reference evidence="5 6" key="1">
    <citation type="submission" date="2019-07" db="EMBL/GenBank/DDBJ databases">
        <title>Whole genome shotgun sequence of Agrococcus baldri NBRC 103055.</title>
        <authorList>
            <person name="Hosoyama A."/>
            <person name="Uohara A."/>
            <person name="Ohji S."/>
            <person name="Ichikawa N."/>
        </authorList>
    </citation>
    <scope>NUCLEOTIDE SEQUENCE [LARGE SCALE GENOMIC DNA]</scope>
    <source>
        <strain evidence="5 6">NBRC 103055</strain>
    </source>
</reference>
<gene>
    <name evidence="5" type="ORF">ABA31_03730</name>
</gene>
<sequence>MTNITTETRGALGVITLDRPEALNALTHEMVTETADALRAFAADDAVERVLITGAGEGAPGAKPRWQQALCAGGDVVTLHADVQTTRGQGAARFWRDEYALNAQIARFPKPVVAIQHGIVLGGGVGISGHASHRVVTDSTRIGFPEVTIGFVPDVGATWLLTRGRGELGTRAALTGDHFGAADAIALGLADRYVPEDRLDELVSSLETTHPSAAIEQLAAEPPAGQLVAARPMIDRAFAGDDTQAIVERLAAAGAEGEALAATIAKRSPFAVAVTLAALRRARGLRSLEEALVQEYRVSRHSSLAADFSEGIRAQLIDKDRRPKWTPSSLAGVTPAMVEGCFAPVPEGDLVLPTSLEEEPA</sequence>
<evidence type="ECO:0000259" key="4">
    <source>
        <dbReference type="Pfam" id="PF16113"/>
    </source>
</evidence>
<evidence type="ECO:0000256" key="3">
    <source>
        <dbReference type="ARBA" id="ARBA00022801"/>
    </source>
</evidence>
<dbReference type="InterPro" id="IPR029045">
    <property type="entry name" value="ClpP/crotonase-like_dom_sf"/>
</dbReference>
<dbReference type="EC" id="3.1.2.4" evidence="2"/>
<organism evidence="5 6">
    <name type="scientific">Agrococcus baldri</name>
    <dbReference type="NCBI Taxonomy" id="153730"/>
    <lineage>
        <taxon>Bacteria</taxon>
        <taxon>Bacillati</taxon>
        <taxon>Actinomycetota</taxon>
        <taxon>Actinomycetes</taxon>
        <taxon>Micrococcales</taxon>
        <taxon>Microbacteriaceae</taxon>
        <taxon>Agrococcus</taxon>
    </lineage>
</organism>
<dbReference type="Proteomes" id="UP000321749">
    <property type="component" value="Unassembled WGS sequence"/>
</dbReference>
<dbReference type="EMBL" id="BJUU01000002">
    <property type="protein sequence ID" value="GEK79022.1"/>
    <property type="molecule type" value="Genomic_DNA"/>
</dbReference>
<dbReference type="PANTHER" id="PTHR43176">
    <property type="entry name" value="3-HYDROXYISOBUTYRYL-COA HYDROLASE-RELATED"/>
    <property type="match status" value="1"/>
</dbReference>